<evidence type="ECO:0000313" key="3">
    <source>
        <dbReference type="Proteomes" id="UP000000565"/>
    </source>
</evidence>
<sequence>MGLTYDFIHNAAVANTDIKLSDNEDSQSNVEKSSIKAIIKHSGEITGYELSNGERITKERGVELAKDGAISGVSVSTSRKGEEYLRSLRDDDESNNLSALPVVEE</sequence>
<name>A6M1P3_CLOB8</name>
<reference evidence="2 3" key="1">
    <citation type="submission" date="2007-06" db="EMBL/GenBank/DDBJ databases">
        <title>Complete sequence of Clostridium beijerinckii NCIMB 8052.</title>
        <authorList>
            <consortium name="US DOE Joint Genome Institute"/>
            <person name="Copeland A."/>
            <person name="Lucas S."/>
            <person name="Lapidus A."/>
            <person name="Barry K."/>
            <person name="Detter J.C."/>
            <person name="Glavina del Rio T."/>
            <person name="Hammon N."/>
            <person name="Israni S."/>
            <person name="Dalin E."/>
            <person name="Tice H."/>
            <person name="Pitluck S."/>
            <person name="Sims D."/>
            <person name="Brettin T."/>
            <person name="Bruce D."/>
            <person name="Tapia R."/>
            <person name="Brainard J."/>
            <person name="Schmutz J."/>
            <person name="Larimer F."/>
            <person name="Land M."/>
            <person name="Hauser L."/>
            <person name="Kyrpides N."/>
            <person name="Mikhailova N."/>
            <person name="Bennet G."/>
            <person name="Cann I."/>
            <person name="Chen J.-S."/>
            <person name="Contreras A.L."/>
            <person name="Jones D."/>
            <person name="Kashket E."/>
            <person name="Mitchell W."/>
            <person name="Stoddard S."/>
            <person name="Schwarz W."/>
            <person name="Qureshi N."/>
            <person name="Young M."/>
            <person name="Shi Z."/>
            <person name="Ezeji T."/>
            <person name="White B."/>
            <person name="Blaschek H."/>
            <person name="Richardson P."/>
        </authorList>
    </citation>
    <scope>NUCLEOTIDE SEQUENCE [LARGE SCALE GENOMIC DNA]</scope>
    <source>
        <strain evidence="3">ATCC 51743 / NCIMB 8052</strain>
    </source>
</reference>
<feature type="region of interest" description="Disordered" evidence="1">
    <location>
        <begin position="84"/>
        <end position="105"/>
    </location>
</feature>
<dbReference type="Proteomes" id="UP000000565">
    <property type="component" value="Chromosome"/>
</dbReference>
<dbReference type="AlphaFoldDB" id="A6M1P3"/>
<gene>
    <name evidence="2" type="ordered locus">Cbei_4414</name>
</gene>
<dbReference type="HOGENOM" id="CLU_152427_0_1_9"/>
<dbReference type="Pfam" id="PF13031">
    <property type="entry name" value="DUF3892"/>
    <property type="match status" value="1"/>
</dbReference>
<reference evidence="2 3" key="2">
    <citation type="journal article" date="2011" name="BMC Genomics">
        <title>Single-nucleotide resolution analysis of the transcriptome structure of Clostridium beijerinckii NCIMB 8052 using RNA-Seq.</title>
        <authorList>
            <person name="Wang Y."/>
            <person name="Li X."/>
            <person name="Mao Y."/>
            <person name="Blaschek H.P."/>
        </authorList>
    </citation>
    <scope>NUCLEOTIDE SEQUENCE [LARGE SCALE GENOMIC DNA]</scope>
    <source>
        <strain evidence="3">ATCC 51743 / NCIMB 8052</strain>
    </source>
</reference>
<dbReference type="eggNOG" id="ENOG5032UKX">
    <property type="taxonomic scope" value="Bacteria"/>
</dbReference>
<dbReference type="KEGG" id="cbe:Cbei_4414"/>
<protein>
    <recommendedName>
        <fullName evidence="4">DUF3892 domain-containing protein</fullName>
    </recommendedName>
</protein>
<organism evidence="2 3">
    <name type="scientific">Clostridium beijerinckii (strain ATCC 51743 / NCIMB 8052)</name>
    <name type="common">Clostridium acetobutylicum</name>
    <dbReference type="NCBI Taxonomy" id="290402"/>
    <lineage>
        <taxon>Bacteria</taxon>
        <taxon>Bacillati</taxon>
        <taxon>Bacillota</taxon>
        <taxon>Clostridia</taxon>
        <taxon>Eubacteriales</taxon>
        <taxon>Clostridiaceae</taxon>
        <taxon>Clostridium</taxon>
    </lineage>
</organism>
<evidence type="ECO:0008006" key="4">
    <source>
        <dbReference type="Google" id="ProtNLM"/>
    </source>
</evidence>
<reference evidence="2 3" key="3">
    <citation type="journal article" date="2012" name="BMC Genomics">
        <title>Genome-wide dynamic transcriptional profiling in clostridium beijerinckii NCIMB 8052 using single-nucleotide resolution RNA-Seq.</title>
        <authorList>
            <person name="Wang Y."/>
            <person name="Li X."/>
            <person name="Mao Y."/>
            <person name="Blaschek H.P."/>
        </authorList>
    </citation>
    <scope>NUCLEOTIDE SEQUENCE [LARGE SCALE GENOMIC DNA]</scope>
    <source>
        <strain evidence="3">ATCC 51743 / NCIMB 8052</strain>
    </source>
</reference>
<evidence type="ECO:0000256" key="1">
    <source>
        <dbReference type="SAM" id="MobiDB-lite"/>
    </source>
</evidence>
<dbReference type="InterPro" id="IPR024997">
    <property type="entry name" value="DUF3892"/>
</dbReference>
<proteinExistence type="predicted"/>
<dbReference type="EMBL" id="CP000721">
    <property type="protein sequence ID" value="ABR36523.1"/>
    <property type="molecule type" value="Genomic_DNA"/>
</dbReference>
<accession>A6M1P3</accession>
<evidence type="ECO:0000313" key="2">
    <source>
        <dbReference type="EMBL" id="ABR36523.1"/>
    </source>
</evidence>